<evidence type="ECO:0000313" key="2">
    <source>
        <dbReference type="Proteomes" id="UP000295832"/>
    </source>
</evidence>
<keyword evidence="2" id="KW-1185">Reference proteome</keyword>
<proteinExistence type="predicted"/>
<dbReference type="Proteomes" id="UP000295832">
    <property type="component" value="Unassembled WGS sequence"/>
</dbReference>
<dbReference type="RefSeq" id="WP_134119133.1">
    <property type="nucleotide sequence ID" value="NZ_SOEG01000055.1"/>
</dbReference>
<evidence type="ECO:0008006" key="3">
    <source>
        <dbReference type="Google" id="ProtNLM"/>
    </source>
</evidence>
<name>A0A4R8GQN6_9FIRM</name>
<dbReference type="EMBL" id="SOEG01000055">
    <property type="protein sequence ID" value="TDX44403.1"/>
    <property type="molecule type" value="Genomic_DNA"/>
</dbReference>
<accession>A0A4R8GQN6</accession>
<sequence>MEITIDKKELQKIGFKFRNIASRLLKTNYQDGMENLQRFLDYIDNVTIIENYIKKNKIKKFDIETDINKREYREGYKLPINPSDEIAYIYQLLKYCNENCSEYIEICSRYSKGNFQQWVDEFNSRVVLPFVNHINNYLEEVAIDMNLNENDKTTITIHNESGQVNLSQNESTINAVQNNQINKEIQEVFSKYKKLIEEIEIPSEEKEDTIELVDIAVDETKKDKPKKSLIKVATEKINESIKFGSATLGFVKVSEKLIDIFSKFIN</sequence>
<dbReference type="AlphaFoldDB" id="A0A4R8GQN6"/>
<protein>
    <recommendedName>
        <fullName evidence="3">AbiTii domain-containing protein</fullName>
    </recommendedName>
</protein>
<evidence type="ECO:0000313" key="1">
    <source>
        <dbReference type="EMBL" id="TDX44403.1"/>
    </source>
</evidence>
<gene>
    <name evidence="1" type="ORF">C7959_1557</name>
</gene>
<reference evidence="1 2" key="1">
    <citation type="submission" date="2019-03" db="EMBL/GenBank/DDBJ databases">
        <title>Subsurface microbial communities from deep shales in Ohio and West Virginia, USA.</title>
        <authorList>
            <person name="Wrighton K."/>
        </authorList>
    </citation>
    <scope>NUCLEOTIDE SEQUENCE [LARGE SCALE GENOMIC DNA]</scope>
    <source>
        <strain evidence="1 2">MSL 6dP</strain>
    </source>
</reference>
<organism evidence="1 2">
    <name type="scientific">Orenia marismortui</name>
    <dbReference type="NCBI Taxonomy" id="46469"/>
    <lineage>
        <taxon>Bacteria</taxon>
        <taxon>Bacillati</taxon>
        <taxon>Bacillota</taxon>
        <taxon>Clostridia</taxon>
        <taxon>Halanaerobiales</taxon>
        <taxon>Halobacteroidaceae</taxon>
        <taxon>Orenia</taxon>
    </lineage>
</organism>
<comment type="caution">
    <text evidence="1">The sequence shown here is derived from an EMBL/GenBank/DDBJ whole genome shotgun (WGS) entry which is preliminary data.</text>
</comment>